<evidence type="ECO:0008006" key="3">
    <source>
        <dbReference type="Google" id="ProtNLM"/>
    </source>
</evidence>
<dbReference type="AlphaFoldDB" id="A0A833MDN8"/>
<dbReference type="RefSeq" id="WP_151866193.1">
    <property type="nucleotide sequence ID" value="NZ_WBZB01000035.1"/>
</dbReference>
<name>A0A833MDN8_9FIRM</name>
<comment type="caution">
    <text evidence="1">The sequence shown here is derived from an EMBL/GenBank/DDBJ whole genome shotgun (WGS) entry which is preliminary data.</text>
</comment>
<evidence type="ECO:0000313" key="2">
    <source>
        <dbReference type="Proteomes" id="UP000465601"/>
    </source>
</evidence>
<dbReference type="Proteomes" id="UP000465601">
    <property type="component" value="Unassembled WGS sequence"/>
</dbReference>
<sequence length="207" mass="23652">MKRFVIILLTLLLSFVVISVTLLYSPLPAPEISTEIVYDVDYFINKISSDNLQLFEKNKYVITEEELNGYIHQHFTEIALNQSPNSFSLEAIDLRLNEDEILLLIYGKYSILPVKLQVTLVPFHNKEANTLAMVVADVKISRLKLPPTVVKRILKEEYLTEGYLIPLEGPENIIINHIQFGYKAISIYYSIDKAGVMESLLKSLFGK</sequence>
<evidence type="ECO:0000313" key="1">
    <source>
        <dbReference type="EMBL" id="KAB3529220.1"/>
    </source>
</evidence>
<keyword evidence="2" id="KW-1185">Reference proteome</keyword>
<organism evidence="1 2">
    <name type="scientific">Alkaliphilus serpentinus</name>
    <dbReference type="NCBI Taxonomy" id="1482731"/>
    <lineage>
        <taxon>Bacteria</taxon>
        <taxon>Bacillati</taxon>
        <taxon>Bacillota</taxon>
        <taxon>Clostridia</taxon>
        <taxon>Peptostreptococcales</taxon>
        <taxon>Natronincolaceae</taxon>
        <taxon>Alkaliphilus</taxon>
    </lineage>
</organism>
<dbReference type="OrthoDB" id="9866008at2"/>
<reference evidence="1 2" key="1">
    <citation type="submission" date="2019-10" db="EMBL/GenBank/DDBJ databases">
        <title>Alkaliphilus serpentinus sp. nov. and Alkaliphilus pronyensis sp. nov., two novel anaerobic alkaliphilic species isolated from the serpentinized-hosted hydrothermal field of the Prony Bay (New Caledonia).</title>
        <authorList>
            <person name="Postec A."/>
        </authorList>
    </citation>
    <scope>NUCLEOTIDE SEQUENCE [LARGE SCALE GENOMIC DNA]</scope>
    <source>
        <strain evidence="1 2">LacT</strain>
    </source>
</reference>
<proteinExistence type="predicted"/>
<dbReference type="EMBL" id="WBZB01000035">
    <property type="protein sequence ID" value="KAB3529220.1"/>
    <property type="molecule type" value="Genomic_DNA"/>
</dbReference>
<gene>
    <name evidence="1" type="ORF">F8153_09860</name>
</gene>
<accession>A0A833MDN8</accession>
<protein>
    <recommendedName>
        <fullName evidence="3">DUF2140 family protein</fullName>
    </recommendedName>
</protein>